<dbReference type="CDD" id="cd11065">
    <property type="entry name" value="CYP64-like"/>
    <property type="match status" value="1"/>
</dbReference>
<dbReference type="PANTHER" id="PTHR46300:SF7">
    <property type="entry name" value="P450, PUTATIVE (EUROFUNG)-RELATED"/>
    <property type="match status" value="1"/>
</dbReference>
<name>M2QN54_CERS8</name>
<dbReference type="GO" id="GO:0016705">
    <property type="term" value="F:oxidoreductase activity, acting on paired donors, with incorporation or reduction of molecular oxygen"/>
    <property type="evidence" value="ECO:0007669"/>
    <property type="project" value="InterPro"/>
</dbReference>
<evidence type="ECO:0000256" key="8">
    <source>
        <dbReference type="ARBA" id="ARBA00022989"/>
    </source>
</evidence>
<dbReference type="GO" id="GO:0016020">
    <property type="term" value="C:membrane"/>
    <property type="evidence" value="ECO:0007669"/>
    <property type="project" value="UniProtKB-SubCell"/>
</dbReference>
<comment type="cofactor">
    <cofactor evidence="1">
        <name>heme</name>
        <dbReference type="ChEBI" id="CHEBI:30413"/>
    </cofactor>
</comment>
<evidence type="ECO:0000256" key="12">
    <source>
        <dbReference type="ARBA" id="ARBA00023136"/>
    </source>
</evidence>
<dbReference type="InterPro" id="IPR001128">
    <property type="entry name" value="Cyt_P450"/>
</dbReference>
<dbReference type="GO" id="GO:0020037">
    <property type="term" value="F:heme binding"/>
    <property type="evidence" value="ECO:0007669"/>
    <property type="project" value="InterPro"/>
</dbReference>
<evidence type="ECO:0000313" key="14">
    <source>
        <dbReference type="Proteomes" id="UP000016930"/>
    </source>
</evidence>
<dbReference type="SUPFAM" id="SSF48264">
    <property type="entry name" value="Cytochrome P450"/>
    <property type="match status" value="1"/>
</dbReference>
<comment type="pathway">
    <text evidence="3">Secondary metabolite biosynthesis.</text>
</comment>
<keyword evidence="5" id="KW-0349">Heme</keyword>
<dbReference type="GO" id="GO:0005506">
    <property type="term" value="F:iron ion binding"/>
    <property type="evidence" value="ECO:0007669"/>
    <property type="project" value="InterPro"/>
</dbReference>
<comment type="subcellular location">
    <subcellularLocation>
        <location evidence="2">Membrane</location>
        <topology evidence="2">Single-pass membrane protein</topology>
    </subcellularLocation>
</comment>
<evidence type="ECO:0000256" key="1">
    <source>
        <dbReference type="ARBA" id="ARBA00001971"/>
    </source>
</evidence>
<dbReference type="STRING" id="914234.M2QN54"/>
<keyword evidence="14" id="KW-1185">Reference proteome</keyword>
<dbReference type="AlphaFoldDB" id="M2QN54"/>
<evidence type="ECO:0000256" key="9">
    <source>
        <dbReference type="ARBA" id="ARBA00023002"/>
    </source>
</evidence>
<dbReference type="Gene3D" id="1.10.630.10">
    <property type="entry name" value="Cytochrome P450"/>
    <property type="match status" value="1"/>
</dbReference>
<keyword evidence="10" id="KW-0408">Iron</keyword>
<evidence type="ECO:0000256" key="7">
    <source>
        <dbReference type="ARBA" id="ARBA00022723"/>
    </source>
</evidence>
<keyword evidence="8" id="KW-1133">Transmembrane helix</keyword>
<organism evidence="13 14">
    <name type="scientific">Ceriporiopsis subvermispora (strain B)</name>
    <name type="common">White-rot fungus</name>
    <name type="synonym">Gelatoporia subvermispora</name>
    <dbReference type="NCBI Taxonomy" id="914234"/>
    <lineage>
        <taxon>Eukaryota</taxon>
        <taxon>Fungi</taxon>
        <taxon>Dikarya</taxon>
        <taxon>Basidiomycota</taxon>
        <taxon>Agaricomycotina</taxon>
        <taxon>Agaricomycetes</taxon>
        <taxon>Polyporales</taxon>
        <taxon>Gelatoporiaceae</taxon>
        <taxon>Gelatoporia</taxon>
    </lineage>
</organism>
<evidence type="ECO:0000256" key="6">
    <source>
        <dbReference type="ARBA" id="ARBA00022692"/>
    </source>
</evidence>
<evidence type="ECO:0000313" key="13">
    <source>
        <dbReference type="EMBL" id="EMD33615.1"/>
    </source>
</evidence>
<evidence type="ECO:0008006" key="15">
    <source>
        <dbReference type="Google" id="ProtNLM"/>
    </source>
</evidence>
<keyword evidence="9" id="KW-0560">Oxidoreductase</keyword>
<dbReference type="InterPro" id="IPR050364">
    <property type="entry name" value="Cytochrome_P450_fung"/>
</dbReference>
<dbReference type="Pfam" id="PF00067">
    <property type="entry name" value="p450"/>
    <property type="match status" value="1"/>
</dbReference>
<dbReference type="GO" id="GO:0004497">
    <property type="term" value="F:monooxygenase activity"/>
    <property type="evidence" value="ECO:0007669"/>
    <property type="project" value="UniProtKB-KW"/>
</dbReference>
<dbReference type="PANTHER" id="PTHR46300">
    <property type="entry name" value="P450, PUTATIVE (EUROFUNG)-RELATED-RELATED"/>
    <property type="match status" value="1"/>
</dbReference>
<gene>
    <name evidence="13" type="ORF">CERSUDRAFT_159814</name>
</gene>
<dbReference type="InterPro" id="IPR036396">
    <property type="entry name" value="Cyt_P450_sf"/>
</dbReference>
<dbReference type="Proteomes" id="UP000016930">
    <property type="component" value="Unassembled WGS sequence"/>
</dbReference>
<keyword evidence="11" id="KW-0503">Monooxygenase</keyword>
<evidence type="ECO:0000256" key="11">
    <source>
        <dbReference type="ARBA" id="ARBA00023033"/>
    </source>
</evidence>
<accession>M2QN54</accession>
<keyword evidence="6" id="KW-0812">Transmembrane</keyword>
<dbReference type="HOGENOM" id="CLU_001570_2_3_1"/>
<evidence type="ECO:0000256" key="5">
    <source>
        <dbReference type="ARBA" id="ARBA00022617"/>
    </source>
</evidence>
<dbReference type="PRINTS" id="PR00463">
    <property type="entry name" value="EP450I"/>
</dbReference>
<evidence type="ECO:0000256" key="4">
    <source>
        <dbReference type="ARBA" id="ARBA00010617"/>
    </source>
</evidence>
<evidence type="ECO:0000256" key="2">
    <source>
        <dbReference type="ARBA" id="ARBA00004167"/>
    </source>
</evidence>
<evidence type="ECO:0000256" key="3">
    <source>
        <dbReference type="ARBA" id="ARBA00005179"/>
    </source>
</evidence>
<sequence>MELSVIATGCLLLSSLILLRYVFGRKKAGSLPPGPKGLPIIGNILDIPKSYEYKTFSAWGDTFGDLVSLRFFGQTIVIINSPQVAFEMLDKKSSIYSDRPQSPIADLAGWTRGLLFTPYGSRFRDYRRAFSQAIGTRKHVKRYSALIEGETHKCMQRILRAPEKLEDHVRHTAGAIILMLSYGYEVQEGQDPLVELAEEGLDQFSQGSTPGAFLVDMLPILRYVPAWMPGAEFKRLTRCWRETMDKMCDIPFSFVKEQMASGAAKSSIVTQMLENRDASPEKEEFVKLAAQAVYSGGADTTVSSIYSFHLTMTLFPEAQKKAQEEIDSVIGTDRLPILADRDRLPYVNALCKEVMRWNPVAPLSAPHRLTQDDFQSGYLVPRGTNVIANQWRFLHDPELYEDPLEFNPDRFMPKAGKEPEQDPRDFAFGFGRRHPKHFRCSIKPRSASAEKLVQEEYAEHN</sequence>
<dbReference type="OrthoDB" id="2789670at2759"/>
<keyword evidence="12" id="KW-0472">Membrane</keyword>
<protein>
    <recommendedName>
        <fullName evidence="15">Cytochrome P450</fullName>
    </recommendedName>
</protein>
<evidence type="ECO:0000256" key="10">
    <source>
        <dbReference type="ARBA" id="ARBA00023004"/>
    </source>
</evidence>
<reference evidence="13 14" key="1">
    <citation type="journal article" date="2012" name="Proc. Natl. Acad. Sci. U.S.A.">
        <title>Comparative genomics of Ceriporiopsis subvermispora and Phanerochaete chrysosporium provide insight into selective ligninolysis.</title>
        <authorList>
            <person name="Fernandez-Fueyo E."/>
            <person name="Ruiz-Duenas F.J."/>
            <person name="Ferreira P."/>
            <person name="Floudas D."/>
            <person name="Hibbett D.S."/>
            <person name="Canessa P."/>
            <person name="Larrondo L.F."/>
            <person name="James T.Y."/>
            <person name="Seelenfreund D."/>
            <person name="Lobos S."/>
            <person name="Polanco R."/>
            <person name="Tello M."/>
            <person name="Honda Y."/>
            <person name="Watanabe T."/>
            <person name="Watanabe T."/>
            <person name="Ryu J.S."/>
            <person name="Kubicek C.P."/>
            <person name="Schmoll M."/>
            <person name="Gaskell J."/>
            <person name="Hammel K.E."/>
            <person name="St John F.J."/>
            <person name="Vanden Wymelenberg A."/>
            <person name="Sabat G."/>
            <person name="Splinter BonDurant S."/>
            <person name="Syed K."/>
            <person name="Yadav J.S."/>
            <person name="Doddapaneni H."/>
            <person name="Subramanian V."/>
            <person name="Lavin J.L."/>
            <person name="Oguiza J.A."/>
            <person name="Perez G."/>
            <person name="Pisabarro A.G."/>
            <person name="Ramirez L."/>
            <person name="Santoyo F."/>
            <person name="Master E."/>
            <person name="Coutinho P.M."/>
            <person name="Henrissat B."/>
            <person name="Lombard V."/>
            <person name="Magnuson J.K."/>
            <person name="Kuees U."/>
            <person name="Hori C."/>
            <person name="Igarashi K."/>
            <person name="Samejima M."/>
            <person name="Held B.W."/>
            <person name="Barry K.W."/>
            <person name="LaButti K.M."/>
            <person name="Lapidus A."/>
            <person name="Lindquist E.A."/>
            <person name="Lucas S.M."/>
            <person name="Riley R."/>
            <person name="Salamov A.A."/>
            <person name="Hoffmeister D."/>
            <person name="Schwenk D."/>
            <person name="Hadar Y."/>
            <person name="Yarden O."/>
            <person name="de Vries R.P."/>
            <person name="Wiebenga A."/>
            <person name="Stenlid J."/>
            <person name="Eastwood D."/>
            <person name="Grigoriev I.V."/>
            <person name="Berka R.M."/>
            <person name="Blanchette R.A."/>
            <person name="Kersten P."/>
            <person name="Martinez A.T."/>
            <person name="Vicuna R."/>
            <person name="Cullen D."/>
        </authorList>
    </citation>
    <scope>NUCLEOTIDE SEQUENCE [LARGE SCALE GENOMIC DNA]</scope>
    <source>
        <strain evidence="13 14">B</strain>
    </source>
</reference>
<proteinExistence type="inferred from homology"/>
<keyword evidence="7" id="KW-0479">Metal-binding</keyword>
<dbReference type="EMBL" id="KB445805">
    <property type="protein sequence ID" value="EMD33615.1"/>
    <property type="molecule type" value="Genomic_DNA"/>
</dbReference>
<dbReference type="InterPro" id="IPR002401">
    <property type="entry name" value="Cyt_P450_E_grp-I"/>
</dbReference>
<comment type="similarity">
    <text evidence="4">Belongs to the cytochrome P450 family.</text>
</comment>